<evidence type="ECO:0000313" key="4">
    <source>
        <dbReference type="WBParaSite" id="TCNE_0001100201-mRNA-1"/>
    </source>
</evidence>
<reference evidence="4" key="1">
    <citation type="submission" date="2016-06" db="UniProtKB">
        <authorList>
            <consortium name="WormBaseParasite"/>
        </authorList>
    </citation>
    <scope>IDENTIFICATION</scope>
</reference>
<dbReference type="WBParaSite" id="TCNE_0001100201-mRNA-1">
    <property type="protein sequence ID" value="TCNE_0001100201-mRNA-1"/>
    <property type="gene ID" value="TCNE_0001100201"/>
</dbReference>
<gene>
    <name evidence="2" type="ORF">TCNE_LOCUS11002</name>
</gene>
<keyword evidence="3" id="KW-1185">Reference proteome</keyword>
<feature type="compositionally biased region" description="Polar residues" evidence="1">
    <location>
        <begin position="56"/>
        <end position="82"/>
    </location>
</feature>
<reference evidence="2 3" key="2">
    <citation type="submission" date="2018-11" db="EMBL/GenBank/DDBJ databases">
        <authorList>
            <consortium name="Pathogen Informatics"/>
        </authorList>
    </citation>
    <scope>NUCLEOTIDE SEQUENCE [LARGE SCALE GENOMIC DNA]</scope>
</reference>
<organism evidence="3 4">
    <name type="scientific">Toxocara canis</name>
    <name type="common">Canine roundworm</name>
    <dbReference type="NCBI Taxonomy" id="6265"/>
    <lineage>
        <taxon>Eukaryota</taxon>
        <taxon>Metazoa</taxon>
        <taxon>Ecdysozoa</taxon>
        <taxon>Nematoda</taxon>
        <taxon>Chromadorea</taxon>
        <taxon>Rhabditida</taxon>
        <taxon>Spirurina</taxon>
        <taxon>Ascaridomorpha</taxon>
        <taxon>Ascaridoidea</taxon>
        <taxon>Toxocaridae</taxon>
        <taxon>Toxocara</taxon>
    </lineage>
</organism>
<dbReference type="Proteomes" id="UP000050794">
    <property type="component" value="Unassembled WGS sequence"/>
</dbReference>
<dbReference type="AlphaFoldDB" id="A0A183UR82"/>
<dbReference type="EMBL" id="UYWY01020698">
    <property type="protein sequence ID" value="VDM42323.1"/>
    <property type="molecule type" value="Genomic_DNA"/>
</dbReference>
<proteinExistence type="predicted"/>
<name>A0A183UR82_TOXCA</name>
<evidence type="ECO:0000256" key="1">
    <source>
        <dbReference type="SAM" id="MobiDB-lite"/>
    </source>
</evidence>
<sequence>MPLAPPLLAARALTKQLFSVSSIISAFILFPMMTRRIDQLDSVFTLCSKNVAPDLTRQNNHGRSASEMISQAVGTTPANLPL</sequence>
<evidence type="ECO:0000313" key="3">
    <source>
        <dbReference type="Proteomes" id="UP000050794"/>
    </source>
</evidence>
<protein>
    <submittedName>
        <fullName evidence="4">Secreted protein</fullName>
    </submittedName>
</protein>
<accession>A0A183UR82</accession>
<feature type="region of interest" description="Disordered" evidence="1">
    <location>
        <begin position="55"/>
        <end position="82"/>
    </location>
</feature>
<evidence type="ECO:0000313" key="2">
    <source>
        <dbReference type="EMBL" id="VDM42323.1"/>
    </source>
</evidence>